<keyword evidence="11" id="KW-1133">Transmembrane helix</keyword>
<keyword evidence="11" id="KW-0812">Transmembrane</keyword>
<dbReference type="GeneID" id="100900067"/>
<comment type="cofactor">
    <cofactor evidence="8">
        <name>heme</name>
        <dbReference type="ChEBI" id="CHEBI:30413"/>
    </cofactor>
</comment>
<dbReference type="InterPro" id="IPR001128">
    <property type="entry name" value="Cyt_P450"/>
</dbReference>
<evidence type="ECO:0000256" key="8">
    <source>
        <dbReference type="PIRSR" id="PIRSR602401-1"/>
    </source>
</evidence>
<keyword evidence="4 9" id="KW-0560">Oxidoreductase</keyword>
<evidence type="ECO:0000256" key="1">
    <source>
        <dbReference type="ARBA" id="ARBA00010617"/>
    </source>
</evidence>
<dbReference type="GO" id="GO:0008395">
    <property type="term" value="F:steroid hydroxylase activity"/>
    <property type="evidence" value="ECO:0007669"/>
    <property type="project" value="TreeGrafter"/>
</dbReference>
<gene>
    <name evidence="13" type="primary">LOC100900067</name>
</gene>
<evidence type="ECO:0000256" key="11">
    <source>
        <dbReference type="SAM" id="Phobius"/>
    </source>
</evidence>
<dbReference type="GO" id="GO:0005506">
    <property type="term" value="F:iron ion binding"/>
    <property type="evidence" value="ECO:0007669"/>
    <property type="project" value="InterPro"/>
</dbReference>
<evidence type="ECO:0000313" key="12">
    <source>
        <dbReference type="Proteomes" id="UP000694867"/>
    </source>
</evidence>
<organism evidence="12 13">
    <name type="scientific">Galendromus occidentalis</name>
    <name type="common">western predatory mite</name>
    <dbReference type="NCBI Taxonomy" id="34638"/>
    <lineage>
        <taxon>Eukaryota</taxon>
        <taxon>Metazoa</taxon>
        <taxon>Ecdysozoa</taxon>
        <taxon>Arthropoda</taxon>
        <taxon>Chelicerata</taxon>
        <taxon>Arachnida</taxon>
        <taxon>Acari</taxon>
        <taxon>Parasitiformes</taxon>
        <taxon>Mesostigmata</taxon>
        <taxon>Gamasina</taxon>
        <taxon>Phytoseioidea</taxon>
        <taxon>Phytoseiidae</taxon>
        <taxon>Typhlodrominae</taxon>
        <taxon>Galendromus</taxon>
    </lineage>
</organism>
<dbReference type="CDD" id="cd11055">
    <property type="entry name" value="CYP3A-like"/>
    <property type="match status" value="1"/>
</dbReference>
<feature type="binding site" description="axial binding residue" evidence="8">
    <location>
        <position position="441"/>
    </location>
    <ligand>
        <name>heme</name>
        <dbReference type="ChEBI" id="CHEBI:30413"/>
    </ligand>
    <ligandPart>
        <name>Fe</name>
        <dbReference type="ChEBI" id="CHEBI:18248"/>
    </ligandPart>
</feature>
<dbReference type="GO" id="GO:0020037">
    <property type="term" value="F:heme binding"/>
    <property type="evidence" value="ECO:0007669"/>
    <property type="project" value="InterPro"/>
</dbReference>
<dbReference type="Pfam" id="PF00067">
    <property type="entry name" value="p450"/>
    <property type="match status" value="2"/>
</dbReference>
<feature type="transmembrane region" description="Helical" evidence="11">
    <location>
        <begin position="20"/>
        <end position="42"/>
    </location>
</feature>
<evidence type="ECO:0000256" key="4">
    <source>
        <dbReference type="ARBA" id="ARBA00023002"/>
    </source>
</evidence>
<evidence type="ECO:0000256" key="2">
    <source>
        <dbReference type="ARBA" id="ARBA00022617"/>
    </source>
</evidence>
<evidence type="ECO:0000256" key="10">
    <source>
        <dbReference type="SAM" id="MobiDB-lite"/>
    </source>
</evidence>
<keyword evidence="6 9" id="KW-0503">Monooxygenase</keyword>
<dbReference type="RefSeq" id="XP_003744583.1">
    <property type="nucleotide sequence ID" value="XM_003744535.1"/>
</dbReference>
<proteinExistence type="inferred from homology"/>
<keyword evidence="5 8" id="KW-0408">Iron</keyword>
<comment type="function">
    <text evidence="7">Cytochromes P450 are a group of heme-thiolate monooxygenases. They oxidize a variety of structurally unrelated compounds, including steroids, fatty acids, and xenobiotics.</text>
</comment>
<keyword evidence="11" id="KW-0472">Membrane</keyword>
<protein>
    <submittedName>
        <fullName evidence="13">Cytochrome P450 3A12</fullName>
    </submittedName>
</protein>
<evidence type="ECO:0000256" key="9">
    <source>
        <dbReference type="RuleBase" id="RU000461"/>
    </source>
</evidence>
<sequence length="500" mass="57122">MWEIYRNGHLVMQRKWHRQFGPVVGYYYGLAPVVIVADTELLKQILLRDFHKFSDRPPIISGKFIGGLDDSLLFLKGQRWKQVRAILSPAFTAKKLREISPVMQTSIDDFIENMDKDFENSKECELAALFKAMTLDAIGKAGMGLDLNVQKDYKNSKVLRAISTILSIEVDIFFVAFASLPALAKLLRHAVCQLWYLWLNSFESPIGALQRQSREVVKFRRLNPEKSKRSDLLQLMMDAQVSVESSTDLTSLIAGDGAEAAENRRSGSMAKNRNLPSECPITGKPEGLTDNEVIDNAFLMLLAGFETTSTTLAFLAKMLLRFPEVQERVREELVEATDGGTAFDFERLQRCQYTEAFIQETMRMYTPFFFFTARVANEEVKYGSMTIPKGMNVFSSIEELHYDEAVFPEPNKFRPERFLPENKTPAMAKSWQPFGDGPRNCIGMRFAQMEMKLALAKLLVKYRIYCPDEPKHDARIEVCVLPVLQHPLKHPLKCRLERLS</sequence>
<dbReference type="InterPro" id="IPR002401">
    <property type="entry name" value="Cyt_P450_E_grp-I"/>
</dbReference>
<keyword evidence="12" id="KW-1185">Reference proteome</keyword>
<dbReference type="GO" id="GO:0016705">
    <property type="term" value="F:oxidoreductase activity, acting on paired donors, with incorporation or reduction of molecular oxygen"/>
    <property type="evidence" value="ECO:0007669"/>
    <property type="project" value="InterPro"/>
</dbReference>
<accession>A0AAJ6QUN4</accession>
<comment type="similarity">
    <text evidence="1 9">Belongs to the cytochrome P450 family.</text>
</comment>
<reference evidence="13" key="1">
    <citation type="submission" date="2025-08" db="UniProtKB">
        <authorList>
            <consortium name="RefSeq"/>
        </authorList>
    </citation>
    <scope>IDENTIFICATION</scope>
</reference>
<keyword evidence="2 8" id="KW-0349">Heme</keyword>
<evidence type="ECO:0000256" key="3">
    <source>
        <dbReference type="ARBA" id="ARBA00022723"/>
    </source>
</evidence>
<evidence type="ECO:0000256" key="6">
    <source>
        <dbReference type="ARBA" id="ARBA00023033"/>
    </source>
</evidence>
<keyword evidence="3 8" id="KW-0479">Metal-binding</keyword>
<dbReference type="PROSITE" id="PS00086">
    <property type="entry name" value="CYTOCHROME_P450"/>
    <property type="match status" value="1"/>
</dbReference>
<dbReference type="PRINTS" id="PR00463">
    <property type="entry name" value="EP450I"/>
</dbReference>
<dbReference type="Proteomes" id="UP000694867">
    <property type="component" value="Unplaced"/>
</dbReference>
<dbReference type="InterPro" id="IPR050705">
    <property type="entry name" value="Cytochrome_P450_3A"/>
</dbReference>
<evidence type="ECO:0000256" key="7">
    <source>
        <dbReference type="ARBA" id="ARBA00043906"/>
    </source>
</evidence>
<dbReference type="InterPro" id="IPR017972">
    <property type="entry name" value="Cyt_P450_CS"/>
</dbReference>
<evidence type="ECO:0000256" key="5">
    <source>
        <dbReference type="ARBA" id="ARBA00023004"/>
    </source>
</evidence>
<dbReference type="PRINTS" id="PR00385">
    <property type="entry name" value="P450"/>
</dbReference>
<name>A0AAJ6QUN4_9ACAR</name>
<feature type="region of interest" description="Disordered" evidence="10">
    <location>
        <begin position="260"/>
        <end position="280"/>
    </location>
</feature>
<dbReference type="AlphaFoldDB" id="A0AAJ6QUN4"/>
<dbReference type="Gene3D" id="1.10.630.10">
    <property type="entry name" value="Cytochrome P450"/>
    <property type="match status" value="1"/>
</dbReference>
<dbReference type="KEGG" id="goe:100900067"/>
<dbReference type="InterPro" id="IPR036396">
    <property type="entry name" value="Cyt_P450_sf"/>
</dbReference>
<evidence type="ECO:0000313" key="13">
    <source>
        <dbReference type="RefSeq" id="XP_003744583.1"/>
    </source>
</evidence>
<dbReference type="PANTHER" id="PTHR24302:SF15">
    <property type="entry name" value="FATTY-ACID PEROXYGENASE"/>
    <property type="match status" value="1"/>
</dbReference>
<dbReference type="SUPFAM" id="SSF48264">
    <property type="entry name" value="Cytochrome P450"/>
    <property type="match status" value="1"/>
</dbReference>
<dbReference type="PANTHER" id="PTHR24302">
    <property type="entry name" value="CYTOCHROME P450 FAMILY 3"/>
    <property type="match status" value="1"/>
</dbReference>